<sequence>MSEFYLNEPEYGIWDRLKAVFDFEDNENCGALMGGHKEERHILDRIMDVFLGKPKE</sequence>
<dbReference type="AlphaFoldDB" id="A0A6M3LGQ3"/>
<reference evidence="1" key="1">
    <citation type="submission" date="2020-03" db="EMBL/GenBank/DDBJ databases">
        <title>The deep terrestrial virosphere.</title>
        <authorList>
            <person name="Holmfeldt K."/>
            <person name="Nilsson E."/>
            <person name="Simone D."/>
            <person name="Lopez-Fernandez M."/>
            <person name="Wu X."/>
            <person name="de Brujin I."/>
            <person name="Lundin D."/>
            <person name="Andersson A."/>
            <person name="Bertilsson S."/>
            <person name="Dopson M."/>
        </authorList>
    </citation>
    <scope>NUCLEOTIDE SEQUENCE</scope>
    <source>
        <strain evidence="1">MM415B03875</strain>
    </source>
</reference>
<organism evidence="1">
    <name type="scientific">viral metagenome</name>
    <dbReference type="NCBI Taxonomy" id="1070528"/>
    <lineage>
        <taxon>unclassified sequences</taxon>
        <taxon>metagenomes</taxon>
        <taxon>organismal metagenomes</taxon>
    </lineage>
</organism>
<dbReference type="EMBL" id="MT143227">
    <property type="protein sequence ID" value="QJA94386.1"/>
    <property type="molecule type" value="Genomic_DNA"/>
</dbReference>
<protein>
    <submittedName>
        <fullName evidence="1">Uncharacterized protein</fullName>
    </submittedName>
</protein>
<gene>
    <name evidence="1" type="ORF">MM415B03875_0010</name>
</gene>
<proteinExistence type="predicted"/>
<name>A0A6M3LGQ3_9ZZZZ</name>
<evidence type="ECO:0000313" key="1">
    <source>
        <dbReference type="EMBL" id="QJA94386.1"/>
    </source>
</evidence>
<accession>A0A6M3LGQ3</accession>